<reference evidence="5 6" key="1">
    <citation type="journal article" date="2010" name="Genome Biol.">
        <title>A first genome assembly of the barley fungal pathogen Pyrenophora teres f. teres.</title>
        <authorList>
            <person name="Ellwood S.R."/>
            <person name="Liu Z."/>
            <person name="Syme R.A."/>
            <person name="Lai Z."/>
            <person name="Hane J.K."/>
            <person name="Keiper F."/>
            <person name="Moffat C.S."/>
            <person name="Oliver R.P."/>
            <person name="Friesen T.L."/>
        </authorList>
    </citation>
    <scope>NUCLEOTIDE SEQUENCE [LARGE SCALE GENOMIC DNA]</scope>
    <source>
        <strain evidence="5 6">0-1</strain>
    </source>
</reference>
<protein>
    <recommendedName>
        <fullName evidence="1">gamma-glutamylcyclotransferase</fullName>
        <ecNumber evidence="1">4.3.2.9</ecNumber>
    </recommendedName>
</protein>
<evidence type="ECO:0000256" key="1">
    <source>
        <dbReference type="ARBA" id="ARBA00012346"/>
    </source>
</evidence>
<dbReference type="InterPro" id="IPR013024">
    <property type="entry name" value="GGCT-like"/>
</dbReference>
<dbReference type="AlphaFoldDB" id="E3REA8"/>
<dbReference type="eggNOG" id="ENOG502S3WQ">
    <property type="taxonomic scope" value="Eukaryota"/>
</dbReference>
<evidence type="ECO:0000256" key="2">
    <source>
        <dbReference type="ARBA" id="ARBA00023239"/>
    </source>
</evidence>
<evidence type="ECO:0000313" key="5">
    <source>
        <dbReference type="EMBL" id="EFQ95940.1"/>
    </source>
</evidence>
<evidence type="ECO:0000313" key="6">
    <source>
        <dbReference type="Proteomes" id="UP000001067"/>
    </source>
</evidence>
<evidence type="ECO:0000256" key="3">
    <source>
        <dbReference type="PIRSR" id="PIRSR617939-1"/>
    </source>
</evidence>
<dbReference type="EMBL" id="GL532397">
    <property type="protein sequence ID" value="EFQ95940.1"/>
    <property type="molecule type" value="Genomic_DNA"/>
</dbReference>
<dbReference type="CDD" id="cd06661">
    <property type="entry name" value="GGCT_like"/>
    <property type="match status" value="1"/>
</dbReference>
<dbReference type="InterPro" id="IPR036568">
    <property type="entry name" value="GGCT-like_sf"/>
</dbReference>
<accession>E3REA8</accession>
<dbReference type="SUPFAM" id="SSF110857">
    <property type="entry name" value="Gamma-glutamyl cyclotransferase-like"/>
    <property type="match status" value="1"/>
</dbReference>
<proteinExistence type="predicted"/>
<dbReference type="EC" id="4.3.2.9" evidence="1"/>
<keyword evidence="2" id="KW-0456">Lyase</keyword>
<gene>
    <name evidence="5" type="ORF">PTT_04140</name>
</gene>
<keyword evidence="6" id="KW-1185">Reference proteome</keyword>
<dbReference type="OrthoDB" id="2924818at2759"/>
<name>E3REA8_PYRTT</name>
<evidence type="ECO:0000256" key="4">
    <source>
        <dbReference type="PIRSR" id="PIRSR617939-2"/>
    </source>
</evidence>
<sequence length="235" mass="26451">MTPPSTSPLPLPTTTPTIYFGYGSNLWHHQMLTRCPTSRYIGVARLRPYTWLINDRGYANVVSASPKQSPHSDSNKSEEPYKQSVYGLVYTLLPADEARLDVNEGVPIAYTKEYLECDFWAVDPQSPLSPSLPSPGKIDTEKPPTSTIKMLVYIDRKRTTPSTPREEYVYRMNRGIEDAVKCGVPGAYVKTVMRVYIPADDDDDDDDDDEGKREKMAEFAKGQAARFRDESGVLE</sequence>
<dbReference type="Proteomes" id="UP000001067">
    <property type="component" value="Unassembled WGS sequence"/>
</dbReference>
<dbReference type="Gene3D" id="3.10.490.10">
    <property type="entry name" value="Gamma-glutamyl cyclotransferase-like"/>
    <property type="match status" value="1"/>
</dbReference>
<dbReference type="InterPro" id="IPR017939">
    <property type="entry name" value="G-Glutamylcylcotransferase"/>
</dbReference>
<feature type="active site" description="Proton acceptor" evidence="3">
    <location>
        <position position="104"/>
    </location>
</feature>
<dbReference type="GO" id="GO:0003839">
    <property type="term" value="F:gamma-glutamylcyclotransferase activity"/>
    <property type="evidence" value="ECO:0007669"/>
    <property type="project" value="UniProtKB-EC"/>
</dbReference>
<dbReference type="KEGG" id="pte:PTT_04140"/>
<dbReference type="PANTHER" id="PTHR12935:SF0">
    <property type="entry name" value="GAMMA-GLUTAMYLCYCLOTRANSFERASE"/>
    <property type="match status" value="1"/>
</dbReference>
<feature type="binding site" evidence="4">
    <location>
        <begin position="19"/>
        <end position="24"/>
    </location>
    <ligand>
        <name>substrate</name>
    </ligand>
</feature>
<organism evidence="6">
    <name type="scientific">Pyrenophora teres f. teres (strain 0-1)</name>
    <name type="common">Barley net blotch fungus</name>
    <name type="synonym">Drechslera teres f. teres</name>
    <dbReference type="NCBI Taxonomy" id="861557"/>
    <lineage>
        <taxon>Eukaryota</taxon>
        <taxon>Fungi</taxon>
        <taxon>Dikarya</taxon>
        <taxon>Ascomycota</taxon>
        <taxon>Pezizomycotina</taxon>
        <taxon>Dothideomycetes</taxon>
        <taxon>Pleosporomycetidae</taxon>
        <taxon>Pleosporales</taxon>
        <taxon>Pleosporineae</taxon>
        <taxon>Pleosporaceae</taxon>
        <taxon>Pyrenophora</taxon>
    </lineage>
</organism>
<dbReference type="PANTHER" id="PTHR12935">
    <property type="entry name" value="GAMMA-GLUTAMYLCYCLOTRANSFERASE"/>
    <property type="match status" value="1"/>
</dbReference>
<dbReference type="HOGENOM" id="CLU_048475_1_1_1"/>